<dbReference type="EMBL" id="CP093428">
    <property type="protein sequence ID" value="WGK91722.1"/>
    <property type="molecule type" value="Genomic_DNA"/>
</dbReference>
<accession>A0ABY8N0C8</accession>
<keyword evidence="2" id="KW-1185">Reference proteome</keyword>
<reference evidence="1 2" key="1">
    <citation type="submission" date="2022-03" db="EMBL/GenBank/DDBJ databases">
        <title>Plant growth promoting endophytes with ACC deaminase activity.</title>
        <authorList>
            <person name="Charles T."/>
            <person name="Van Dyk A."/>
            <person name="Cheng J."/>
            <person name="Heil J."/>
        </authorList>
    </citation>
    <scope>NUCLEOTIDE SEQUENCE [LARGE SCALE GENOMIC DNA]</scope>
    <source>
        <strain evidence="1 2">8R6</strain>
    </source>
</reference>
<gene>
    <name evidence="1" type="ORF">MOQ58_05895</name>
</gene>
<name>A0ABY8N0C8_9PSED</name>
<organism evidence="1 2">
    <name type="scientific">Pseudomonas migulae</name>
    <dbReference type="NCBI Taxonomy" id="78543"/>
    <lineage>
        <taxon>Bacteria</taxon>
        <taxon>Pseudomonadati</taxon>
        <taxon>Pseudomonadota</taxon>
        <taxon>Gammaproteobacteria</taxon>
        <taxon>Pseudomonadales</taxon>
        <taxon>Pseudomonadaceae</taxon>
        <taxon>Pseudomonas</taxon>
    </lineage>
</organism>
<dbReference type="Proteomes" id="UP001243713">
    <property type="component" value="Chromosome"/>
</dbReference>
<proteinExistence type="predicted"/>
<evidence type="ECO:0000313" key="1">
    <source>
        <dbReference type="EMBL" id="WGK91722.1"/>
    </source>
</evidence>
<protein>
    <submittedName>
        <fullName evidence="1">Uncharacterized protein</fullName>
    </submittedName>
</protein>
<dbReference type="RefSeq" id="WP_280163111.1">
    <property type="nucleotide sequence ID" value="NZ_CP093428.1"/>
</dbReference>
<sequence length="381" mass="41250">MALTSATFSAATINIGNKISLPDFCAKLRELGLPSSNSWAKTISQLQQIIDSPKANAADLANLEILVSWVCEYLTTFSKAISIYELGVHKHPYIPTFGPALLSGLITAGVEQIHPAGDFPALAGKIECGSIVERYFIRAVALTADHFSVVITTVSEYYVREKITLTNADNRAVAKLSDYSEIIGVRKVAFEHVDVIRFSHGVTGAGVVSAEIILDISRPGATALNQDEISKRFKKYESIVNIALASAVPGVPLPSSMNFFAAMERIYNSKDGNVCELGFATTLGGSVKKEKMKRNTADLRVETWHAGGRDAIAKAAIPDTIDIYRLSVSWKIIMSDDQPILSIPGSYKALSTGDVRHAIILGCTENVSFDFAFSRLLAFAK</sequence>
<evidence type="ECO:0000313" key="2">
    <source>
        <dbReference type="Proteomes" id="UP001243713"/>
    </source>
</evidence>